<dbReference type="RefSeq" id="XP_001873598.1">
    <property type="nucleotide sequence ID" value="XM_001873563.1"/>
</dbReference>
<reference evidence="1 2" key="1">
    <citation type="journal article" date="2008" name="Nature">
        <title>The genome of Laccaria bicolor provides insights into mycorrhizal symbiosis.</title>
        <authorList>
            <person name="Martin F."/>
            <person name="Aerts A."/>
            <person name="Ahren D."/>
            <person name="Brun A."/>
            <person name="Danchin E.G.J."/>
            <person name="Duchaussoy F."/>
            <person name="Gibon J."/>
            <person name="Kohler A."/>
            <person name="Lindquist E."/>
            <person name="Pereda V."/>
            <person name="Salamov A."/>
            <person name="Shapiro H.J."/>
            <person name="Wuyts J."/>
            <person name="Blaudez D."/>
            <person name="Buee M."/>
            <person name="Brokstein P."/>
            <person name="Canbaeck B."/>
            <person name="Cohen D."/>
            <person name="Courty P.E."/>
            <person name="Coutinho P.M."/>
            <person name="Delaruelle C."/>
            <person name="Detter J.C."/>
            <person name="Deveau A."/>
            <person name="DiFazio S."/>
            <person name="Duplessis S."/>
            <person name="Fraissinet-Tachet L."/>
            <person name="Lucic E."/>
            <person name="Frey-Klett P."/>
            <person name="Fourrey C."/>
            <person name="Feussner I."/>
            <person name="Gay G."/>
            <person name="Grimwood J."/>
            <person name="Hoegger P.J."/>
            <person name="Jain P."/>
            <person name="Kilaru S."/>
            <person name="Labbe J."/>
            <person name="Lin Y.C."/>
            <person name="Legue V."/>
            <person name="Le Tacon F."/>
            <person name="Marmeisse R."/>
            <person name="Melayah D."/>
            <person name="Montanini B."/>
            <person name="Muratet M."/>
            <person name="Nehls U."/>
            <person name="Niculita-Hirzel H."/>
            <person name="Oudot-Le Secq M.P."/>
            <person name="Peter M."/>
            <person name="Quesneville H."/>
            <person name="Rajashekar B."/>
            <person name="Reich M."/>
            <person name="Rouhier N."/>
            <person name="Schmutz J."/>
            <person name="Yin T."/>
            <person name="Chalot M."/>
            <person name="Henrissat B."/>
            <person name="Kuees U."/>
            <person name="Lucas S."/>
            <person name="Van de Peer Y."/>
            <person name="Podila G.K."/>
            <person name="Polle A."/>
            <person name="Pukkila P.J."/>
            <person name="Richardson P.M."/>
            <person name="Rouze P."/>
            <person name="Sanders I.R."/>
            <person name="Stajich J.E."/>
            <person name="Tunlid A."/>
            <person name="Tuskan G."/>
            <person name="Grigoriev I.V."/>
        </authorList>
    </citation>
    <scope>NUCLEOTIDE SEQUENCE [LARGE SCALE GENOMIC DNA]</scope>
    <source>
        <strain evidence="2">S238N-H82 / ATCC MYA-4686</strain>
    </source>
</reference>
<evidence type="ECO:0000313" key="2">
    <source>
        <dbReference type="Proteomes" id="UP000001194"/>
    </source>
</evidence>
<gene>
    <name evidence="1" type="ORF">LACBIDRAFT_321188</name>
</gene>
<organism evidence="2">
    <name type="scientific">Laccaria bicolor (strain S238N-H82 / ATCC MYA-4686)</name>
    <name type="common">Bicoloured deceiver</name>
    <name type="synonym">Laccaria laccata var. bicolor</name>
    <dbReference type="NCBI Taxonomy" id="486041"/>
    <lineage>
        <taxon>Eukaryota</taxon>
        <taxon>Fungi</taxon>
        <taxon>Dikarya</taxon>
        <taxon>Basidiomycota</taxon>
        <taxon>Agaricomycotina</taxon>
        <taxon>Agaricomycetes</taxon>
        <taxon>Agaricomycetidae</taxon>
        <taxon>Agaricales</taxon>
        <taxon>Agaricineae</taxon>
        <taxon>Hydnangiaceae</taxon>
        <taxon>Laccaria</taxon>
    </lineage>
</organism>
<dbReference type="InParanoid" id="B0CP09"/>
<dbReference type="GeneID" id="6069487"/>
<proteinExistence type="predicted"/>
<name>B0CP09_LACBS</name>
<accession>B0CP09</accession>
<evidence type="ECO:0000313" key="1">
    <source>
        <dbReference type="EMBL" id="EDR15390.1"/>
    </source>
</evidence>
<dbReference type="KEGG" id="lbc:LACBIDRAFT_321188"/>
<protein>
    <submittedName>
        <fullName evidence="1">Predicted protein</fullName>
    </submittedName>
</protein>
<sequence length="272" mass="30914">MRSALFWQVGRVVTAVAPRCHRPPRRSYLLGRSLDLDLDLCLSLDLKPRPLPPSDLGMQVLPYEYFYTSMGFHSFGCVPTCFAFYKRTFKVDFLARVEDRGRKSTSKSAPAAKPPPFEHPSFRCFQYLVVEDATDPGFTFDKRLANTACSCPATQSTWKQRPIRQLKLFKSQSTPLAAAWISSMFGGYPHLRCQSSGAQDFSESEFVKPQRCKGLRTPARLNMFIPPSLHIPKSEPRLLPWTNSHQPDINNSKLRMESWFHGLKAPAPIEDV</sequence>
<dbReference type="EMBL" id="DS547091">
    <property type="protein sequence ID" value="EDR15390.1"/>
    <property type="molecule type" value="Genomic_DNA"/>
</dbReference>
<dbReference type="AlphaFoldDB" id="B0CP09"/>
<dbReference type="Proteomes" id="UP000001194">
    <property type="component" value="Unassembled WGS sequence"/>
</dbReference>
<keyword evidence="2" id="KW-1185">Reference proteome</keyword>
<dbReference type="HOGENOM" id="CLU_1023315_0_0_1"/>